<keyword evidence="7" id="KW-0067">ATP-binding</keyword>
<keyword evidence="6" id="KW-0547">Nucleotide-binding</keyword>
<dbReference type="STRING" id="549789.NIES30_21980"/>
<organism evidence="11 12">
    <name type="scientific">Phormidium tenue NIES-30</name>
    <dbReference type="NCBI Taxonomy" id="549789"/>
    <lineage>
        <taxon>Bacteria</taxon>
        <taxon>Bacillati</taxon>
        <taxon>Cyanobacteriota</taxon>
        <taxon>Cyanophyceae</taxon>
        <taxon>Oscillatoriophycideae</taxon>
        <taxon>Oscillatoriales</taxon>
        <taxon>Oscillatoriaceae</taxon>
        <taxon>Phormidium</taxon>
    </lineage>
</organism>
<feature type="domain" description="Polymerase nucleotidyl transferase" evidence="10">
    <location>
        <begin position="14"/>
        <end position="101"/>
    </location>
</feature>
<keyword evidence="12" id="KW-1185">Reference proteome</keyword>
<evidence type="ECO:0000256" key="7">
    <source>
        <dbReference type="ARBA" id="ARBA00022840"/>
    </source>
</evidence>
<dbReference type="EMBL" id="MRCG01000021">
    <property type="protein sequence ID" value="OKH44695.1"/>
    <property type="molecule type" value="Genomic_DNA"/>
</dbReference>
<comment type="similarity">
    <text evidence="9">Belongs to the MntA antitoxin family.</text>
</comment>
<dbReference type="GO" id="GO:0005524">
    <property type="term" value="F:ATP binding"/>
    <property type="evidence" value="ECO:0007669"/>
    <property type="project" value="UniProtKB-KW"/>
</dbReference>
<comment type="caution">
    <text evidence="11">The sequence shown here is derived from an EMBL/GenBank/DDBJ whole genome shotgun (WGS) entry which is preliminary data.</text>
</comment>
<evidence type="ECO:0000256" key="4">
    <source>
        <dbReference type="ARBA" id="ARBA00022695"/>
    </source>
</evidence>
<dbReference type="Proteomes" id="UP000185557">
    <property type="component" value="Unassembled WGS sequence"/>
</dbReference>
<dbReference type="OrthoDB" id="464383at2"/>
<comment type="cofactor">
    <cofactor evidence="1">
        <name>Mg(2+)</name>
        <dbReference type="ChEBI" id="CHEBI:18420"/>
    </cofactor>
</comment>
<keyword evidence="8" id="KW-0460">Magnesium</keyword>
<dbReference type="Pfam" id="PF01909">
    <property type="entry name" value="NTP_transf_2"/>
    <property type="match status" value="1"/>
</dbReference>
<evidence type="ECO:0000259" key="10">
    <source>
        <dbReference type="Pfam" id="PF01909"/>
    </source>
</evidence>
<dbReference type="AlphaFoldDB" id="A0A1U7IZV3"/>
<evidence type="ECO:0000256" key="8">
    <source>
        <dbReference type="ARBA" id="ARBA00022842"/>
    </source>
</evidence>
<name>A0A1U7IZV3_9CYAN</name>
<protein>
    <submittedName>
        <fullName evidence="11">Nucleotidyltransferase</fullName>
    </submittedName>
</protein>
<gene>
    <name evidence="11" type="ORF">NIES30_21980</name>
</gene>
<dbReference type="GO" id="GO:0046872">
    <property type="term" value="F:metal ion binding"/>
    <property type="evidence" value="ECO:0007669"/>
    <property type="project" value="UniProtKB-KW"/>
</dbReference>
<evidence type="ECO:0000256" key="5">
    <source>
        <dbReference type="ARBA" id="ARBA00022723"/>
    </source>
</evidence>
<dbReference type="SUPFAM" id="SSF81301">
    <property type="entry name" value="Nucleotidyltransferase"/>
    <property type="match status" value="1"/>
</dbReference>
<keyword evidence="4" id="KW-0548">Nucleotidyltransferase</keyword>
<dbReference type="PANTHER" id="PTHR33571:SF19">
    <property type="entry name" value="PROTEIN ADENYLYLTRANSFERASE MJ0128-RELATED"/>
    <property type="match status" value="1"/>
</dbReference>
<dbReference type="InterPro" id="IPR002934">
    <property type="entry name" value="Polymerase_NTP_transf_dom"/>
</dbReference>
<keyword evidence="5" id="KW-0479">Metal-binding</keyword>
<evidence type="ECO:0000256" key="9">
    <source>
        <dbReference type="ARBA" id="ARBA00038276"/>
    </source>
</evidence>
<accession>A0A1U7IZV3</accession>
<evidence type="ECO:0000256" key="3">
    <source>
        <dbReference type="ARBA" id="ARBA00022679"/>
    </source>
</evidence>
<reference evidence="11 12" key="1">
    <citation type="submission" date="2016-11" db="EMBL/GenBank/DDBJ databases">
        <title>Draft Genome Sequences of Nine Cyanobacterial Strains from Diverse Habitats.</title>
        <authorList>
            <person name="Zhu T."/>
            <person name="Hou S."/>
            <person name="Lu X."/>
            <person name="Hess W.R."/>
        </authorList>
    </citation>
    <scope>NUCLEOTIDE SEQUENCE [LARGE SCALE GENOMIC DNA]</scope>
    <source>
        <strain evidence="11 12">NIES-30</strain>
    </source>
</reference>
<dbReference type="InterPro" id="IPR052038">
    <property type="entry name" value="Type-VII_TA_antitoxin"/>
</dbReference>
<evidence type="ECO:0000256" key="2">
    <source>
        <dbReference type="ARBA" id="ARBA00022649"/>
    </source>
</evidence>
<dbReference type="Gene3D" id="3.30.460.10">
    <property type="entry name" value="Beta Polymerase, domain 2"/>
    <property type="match status" value="1"/>
</dbReference>
<dbReference type="CDD" id="cd05403">
    <property type="entry name" value="NT_KNTase_like"/>
    <property type="match status" value="1"/>
</dbReference>
<evidence type="ECO:0000313" key="12">
    <source>
        <dbReference type="Proteomes" id="UP000185557"/>
    </source>
</evidence>
<proteinExistence type="inferred from homology"/>
<evidence type="ECO:0000256" key="6">
    <source>
        <dbReference type="ARBA" id="ARBA00022741"/>
    </source>
</evidence>
<keyword evidence="3 11" id="KW-0808">Transferase</keyword>
<dbReference type="InterPro" id="IPR043519">
    <property type="entry name" value="NT_sf"/>
</dbReference>
<evidence type="ECO:0000313" key="11">
    <source>
        <dbReference type="EMBL" id="OKH44695.1"/>
    </source>
</evidence>
<dbReference type="GO" id="GO:0016779">
    <property type="term" value="F:nucleotidyltransferase activity"/>
    <property type="evidence" value="ECO:0007669"/>
    <property type="project" value="UniProtKB-KW"/>
</dbReference>
<keyword evidence="2" id="KW-1277">Toxin-antitoxin system</keyword>
<dbReference type="PANTHER" id="PTHR33571">
    <property type="entry name" value="SSL8005 PROTEIN"/>
    <property type="match status" value="1"/>
</dbReference>
<evidence type="ECO:0000256" key="1">
    <source>
        <dbReference type="ARBA" id="ARBA00001946"/>
    </source>
</evidence>
<sequence length="102" mass="11675">MPPTTTLQSIQATLRQHLPEVQQKYRVRQIGVFGSFVRGEQTESSDIDVLVEFDPAARFGLLTFCQLENELSDLLNRKVDLVMKDGLKPRLGERILEEVVYL</sequence>